<evidence type="ECO:0000256" key="5">
    <source>
        <dbReference type="ARBA" id="ARBA00023027"/>
    </source>
</evidence>
<dbReference type="Gene3D" id="3.40.50.720">
    <property type="entry name" value="NAD(P)-binding Rossmann-like Domain"/>
    <property type="match status" value="2"/>
</dbReference>
<feature type="binding site" evidence="10">
    <location>
        <position position="83"/>
    </location>
    <ligand>
        <name>NAD(+)</name>
        <dbReference type="ChEBI" id="CHEBI:57540"/>
    </ligand>
</feature>
<dbReference type="Proteomes" id="UP000235533">
    <property type="component" value="Unassembled WGS sequence"/>
</dbReference>
<dbReference type="RefSeq" id="WP_102554082.1">
    <property type="nucleotide sequence ID" value="NZ_MCZF01000304.1"/>
</dbReference>
<feature type="binding site" evidence="10">
    <location>
        <position position="34"/>
    </location>
    <ligand>
        <name>NAD(+)</name>
        <dbReference type="ChEBI" id="CHEBI:57540"/>
    </ligand>
</feature>
<evidence type="ECO:0000256" key="6">
    <source>
        <dbReference type="ARBA" id="ARBA00047473"/>
    </source>
</evidence>
<organism evidence="12 13">
    <name type="scientific">Vibrio splendidus</name>
    <dbReference type="NCBI Taxonomy" id="29497"/>
    <lineage>
        <taxon>Bacteria</taxon>
        <taxon>Pseudomonadati</taxon>
        <taxon>Pseudomonadota</taxon>
        <taxon>Gammaproteobacteria</taxon>
        <taxon>Vibrionales</taxon>
        <taxon>Vibrionaceae</taxon>
        <taxon>Vibrio</taxon>
    </lineage>
</organism>
<dbReference type="PIRSF" id="PIRSF500134">
    <property type="entry name" value="UDPglc_DH_bac"/>
    <property type="match status" value="1"/>
</dbReference>
<dbReference type="SUPFAM" id="SSF51735">
    <property type="entry name" value="NAD(P)-binding Rossmann-fold domains"/>
    <property type="match status" value="1"/>
</dbReference>
<evidence type="ECO:0000313" key="12">
    <source>
        <dbReference type="EMBL" id="PMM40241.1"/>
    </source>
</evidence>
<feature type="binding site" evidence="10">
    <location>
        <position position="257"/>
    </location>
    <ligand>
        <name>NAD(+)</name>
        <dbReference type="ChEBI" id="CHEBI:57540"/>
    </ligand>
</feature>
<dbReference type="EC" id="1.1.1.22" evidence="3 7"/>
<dbReference type="GO" id="GO:0003979">
    <property type="term" value="F:UDP-glucose 6-dehydrogenase activity"/>
    <property type="evidence" value="ECO:0007669"/>
    <property type="project" value="UniProtKB-EC"/>
</dbReference>
<accession>A0A2N7JJ13</accession>
<evidence type="ECO:0000256" key="10">
    <source>
        <dbReference type="PIRSR" id="PIRSR500134-3"/>
    </source>
</evidence>
<evidence type="ECO:0000256" key="8">
    <source>
        <dbReference type="PIRSR" id="PIRSR500134-1"/>
    </source>
</evidence>
<feature type="binding site" evidence="10">
    <location>
        <position position="118"/>
    </location>
    <ligand>
        <name>NAD(+)</name>
        <dbReference type="ChEBI" id="CHEBI:57540"/>
    </ligand>
</feature>
<sequence length="390" mass="42969">MKIAVAGTGYVGLSSAVLLARENEVVALDVIEEKVNLLNKGISPIADEDIQKALDSNSLNLVATLDKEVAYTNADFVIVSTPTDYDPEKNYFNTKSIETVIKDVNAINPNCTIVIKSTIPVGYVNAIKQSLSVDNVMFSPEFLREGKALHDNLYPSRIIVGEKSHRAETFANLLKSAAINSESVNVLLMDSTEAEAVKLFSNSYLAMRVAYFNELDTYAESHGLSTKDIISGVELEPRIGKGYNNPSFGYGGYCFPKDTKQLAANFDGVPHALITAIVDSNDGRIQYIADQILEKNIKVVGIHRLIMKAGSDNFRSSSIQRVMDILVSNGIDVIIYEPTISETMYHSFTVEKDFEVFKEQVDLVIANRVDEQLLPIVNKVYSRDVFGGDS</sequence>
<feature type="binding site" evidence="9">
    <location>
        <position position="198"/>
    </location>
    <ligand>
        <name>substrate</name>
    </ligand>
</feature>
<feature type="binding site" evidence="10">
    <location>
        <position position="315"/>
    </location>
    <ligand>
        <name>NAD(+)</name>
        <dbReference type="ChEBI" id="CHEBI:57540"/>
    </ligand>
</feature>
<dbReference type="InterPro" id="IPR028357">
    <property type="entry name" value="UDPglc_DH_bac"/>
</dbReference>
<evidence type="ECO:0000313" key="13">
    <source>
        <dbReference type="Proteomes" id="UP000235533"/>
    </source>
</evidence>
<feature type="binding site" evidence="9">
    <location>
        <position position="251"/>
    </location>
    <ligand>
        <name>substrate</name>
    </ligand>
</feature>
<dbReference type="Pfam" id="PF03721">
    <property type="entry name" value="UDPG_MGDP_dh_N"/>
    <property type="match status" value="1"/>
</dbReference>
<dbReference type="InterPro" id="IPR014027">
    <property type="entry name" value="UDP-Glc/GDP-Man_DH_C"/>
</dbReference>
<evidence type="ECO:0000256" key="1">
    <source>
        <dbReference type="ARBA" id="ARBA00004701"/>
    </source>
</evidence>
<dbReference type="PANTHER" id="PTHR43750">
    <property type="entry name" value="UDP-GLUCOSE 6-DEHYDROGENASE TUAD"/>
    <property type="match status" value="1"/>
</dbReference>
<evidence type="ECO:0000256" key="2">
    <source>
        <dbReference type="ARBA" id="ARBA00006601"/>
    </source>
</evidence>
<keyword evidence="5 7" id="KW-0520">NAD</keyword>
<comment type="caution">
    <text evidence="12">The sequence shown here is derived from an EMBL/GenBank/DDBJ whole genome shotgun (WGS) entry which is preliminary data.</text>
</comment>
<feature type="binding site" evidence="9">
    <location>
        <position position="308"/>
    </location>
    <ligand>
        <name>substrate</name>
    </ligand>
</feature>
<dbReference type="InterPro" id="IPR014026">
    <property type="entry name" value="UDP-Glc/GDP-Man_DH_dimer"/>
</dbReference>
<feature type="binding site" evidence="9">
    <location>
        <begin position="142"/>
        <end position="145"/>
    </location>
    <ligand>
        <name>substrate</name>
    </ligand>
</feature>
<dbReference type="SMART" id="SM00984">
    <property type="entry name" value="UDPG_MGDP_dh_C"/>
    <property type="match status" value="1"/>
</dbReference>
<keyword evidence="4 7" id="KW-0560">Oxidoreductase</keyword>
<evidence type="ECO:0000256" key="3">
    <source>
        <dbReference type="ARBA" id="ARBA00012954"/>
    </source>
</evidence>
<dbReference type="AlphaFoldDB" id="A0A2N7JJ13"/>
<feature type="domain" description="UDP-glucose/GDP-mannose dehydrogenase C-terminal" evidence="11">
    <location>
        <begin position="301"/>
        <end position="388"/>
    </location>
</feature>
<proteinExistence type="inferred from homology"/>
<reference evidence="13" key="1">
    <citation type="submission" date="2016-07" db="EMBL/GenBank/DDBJ databases">
        <title>Nontailed viruses are major unrecognized killers of bacteria in the ocean.</title>
        <authorList>
            <person name="Kauffman K."/>
            <person name="Hussain F."/>
            <person name="Yang J."/>
            <person name="Arevalo P."/>
            <person name="Brown J."/>
            <person name="Cutler M."/>
            <person name="Kelly L."/>
            <person name="Polz M.F."/>
        </authorList>
    </citation>
    <scope>NUCLEOTIDE SEQUENCE [LARGE SCALE GENOMIC DNA]</scope>
    <source>
        <strain evidence="13">10N.261.48.B5</strain>
    </source>
</reference>
<dbReference type="GO" id="GO:0000271">
    <property type="term" value="P:polysaccharide biosynthetic process"/>
    <property type="evidence" value="ECO:0007669"/>
    <property type="project" value="InterPro"/>
</dbReference>
<comment type="catalytic activity">
    <reaction evidence="6 7">
        <text>UDP-alpha-D-glucose + 2 NAD(+) + H2O = UDP-alpha-D-glucuronate + 2 NADH + 3 H(+)</text>
        <dbReference type="Rhea" id="RHEA:23596"/>
        <dbReference type="ChEBI" id="CHEBI:15377"/>
        <dbReference type="ChEBI" id="CHEBI:15378"/>
        <dbReference type="ChEBI" id="CHEBI:57540"/>
        <dbReference type="ChEBI" id="CHEBI:57945"/>
        <dbReference type="ChEBI" id="CHEBI:58052"/>
        <dbReference type="ChEBI" id="CHEBI:58885"/>
        <dbReference type="EC" id="1.1.1.22"/>
    </reaction>
</comment>
<dbReference type="GO" id="GO:0006065">
    <property type="term" value="P:UDP-glucuronate biosynthetic process"/>
    <property type="evidence" value="ECO:0007669"/>
    <property type="project" value="UniProtKB-UniPathway"/>
</dbReference>
<feature type="binding site" evidence="9">
    <location>
        <begin position="243"/>
        <end position="247"/>
    </location>
    <ligand>
        <name>substrate</name>
    </ligand>
</feature>
<dbReference type="EMBL" id="MCZF01000304">
    <property type="protein sequence ID" value="PMM40241.1"/>
    <property type="molecule type" value="Genomic_DNA"/>
</dbReference>
<dbReference type="InterPro" id="IPR036220">
    <property type="entry name" value="UDP-Glc/GDP-Man_DH_C_sf"/>
</dbReference>
<gene>
    <name evidence="12" type="ORF">BCT54_12730</name>
</gene>
<feature type="binding site" evidence="9">
    <location>
        <position position="307"/>
    </location>
    <ligand>
        <name>substrate</name>
    </ligand>
</feature>
<dbReference type="SUPFAM" id="SSF48179">
    <property type="entry name" value="6-phosphogluconate dehydrogenase C-terminal domain-like"/>
    <property type="match status" value="1"/>
</dbReference>
<evidence type="ECO:0000256" key="9">
    <source>
        <dbReference type="PIRSR" id="PIRSR500134-2"/>
    </source>
</evidence>
<dbReference type="SUPFAM" id="SSF52413">
    <property type="entry name" value="UDP-glucose/GDP-mannose dehydrogenase C-terminal domain"/>
    <property type="match status" value="1"/>
</dbReference>
<evidence type="ECO:0000259" key="11">
    <source>
        <dbReference type="SMART" id="SM00984"/>
    </source>
</evidence>
<evidence type="ECO:0000256" key="7">
    <source>
        <dbReference type="PIRNR" id="PIRNR000124"/>
    </source>
</evidence>
<dbReference type="NCBIfam" id="TIGR03026">
    <property type="entry name" value="NDP-sugDHase"/>
    <property type="match status" value="1"/>
</dbReference>
<dbReference type="InterPro" id="IPR013328">
    <property type="entry name" value="6PGD_dom2"/>
</dbReference>
<evidence type="ECO:0000256" key="4">
    <source>
        <dbReference type="ARBA" id="ARBA00023002"/>
    </source>
</evidence>
<dbReference type="PANTHER" id="PTHR43750:SF2">
    <property type="entry name" value="UDP-GLUCOSE 6-DEHYDROGENASE"/>
    <property type="match status" value="1"/>
</dbReference>
<dbReference type="PIRSF" id="PIRSF000124">
    <property type="entry name" value="UDPglc_GDPman_dh"/>
    <property type="match status" value="1"/>
</dbReference>
<dbReference type="Gene3D" id="1.10.1040.10">
    <property type="entry name" value="N-(1-d-carboxylethyl)-l-norvaline Dehydrogenase, domain 2"/>
    <property type="match status" value="1"/>
</dbReference>
<dbReference type="Pfam" id="PF03720">
    <property type="entry name" value="UDPG_MGDP_dh_C"/>
    <property type="match status" value="1"/>
</dbReference>
<dbReference type="Pfam" id="PF00984">
    <property type="entry name" value="UDPG_MGDP_dh"/>
    <property type="match status" value="1"/>
</dbReference>
<dbReference type="UniPathway" id="UPA00038">
    <property type="reaction ID" value="UER00491"/>
</dbReference>
<dbReference type="InterPro" id="IPR001732">
    <property type="entry name" value="UDP-Glc/GDP-Man_DH_N"/>
</dbReference>
<comment type="pathway">
    <text evidence="1">Nucleotide-sugar biosynthesis; UDP-alpha-D-glucuronate biosynthesis; UDP-alpha-D-glucuronate from UDP-alpha-D-glucose: step 1/1.</text>
</comment>
<feature type="active site" description="Nucleophile" evidence="8">
    <location>
        <position position="254"/>
    </location>
</feature>
<feature type="binding site" evidence="10">
    <location>
        <position position="145"/>
    </location>
    <ligand>
        <name>NAD(+)</name>
        <dbReference type="ChEBI" id="CHEBI:57540"/>
    </ligand>
</feature>
<feature type="binding site" evidence="10">
    <location>
        <position position="29"/>
    </location>
    <ligand>
        <name>NAD(+)</name>
        <dbReference type="ChEBI" id="CHEBI:57540"/>
    </ligand>
</feature>
<comment type="similarity">
    <text evidence="2 7">Belongs to the UDP-glucose/GDP-mannose dehydrogenase family.</text>
</comment>
<name>A0A2N7JJ13_VIBSP</name>
<dbReference type="InterPro" id="IPR017476">
    <property type="entry name" value="UDP-Glc/GDP-Man"/>
</dbReference>
<dbReference type="InterPro" id="IPR008927">
    <property type="entry name" value="6-PGluconate_DH-like_C_sf"/>
</dbReference>
<dbReference type="GO" id="GO:0051287">
    <property type="term" value="F:NAD binding"/>
    <property type="evidence" value="ECO:0007669"/>
    <property type="project" value="InterPro"/>
</dbReference>
<dbReference type="InterPro" id="IPR036291">
    <property type="entry name" value="NAD(P)-bd_dom_sf"/>
</dbReference>
<protein>
    <recommendedName>
        <fullName evidence="3 7">UDP-glucose 6-dehydrogenase</fullName>
        <ecNumber evidence="3 7">1.1.1.22</ecNumber>
    </recommendedName>
</protein>